<dbReference type="EMBL" id="KZ805447">
    <property type="protein sequence ID" value="PVH97033.1"/>
    <property type="molecule type" value="Genomic_DNA"/>
</dbReference>
<dbReference type="AlphaFoldDB" id="A0A2V1DHE5"/>
<organism evidence="1 2">
    <name type="scientific">Periconia macrospinosa</name>
    <dbReference type="NCBI Taxonomy" id="97972"/>
    <lineage>
        <taxon>Eukaryota</taxon>
        <taxon>Fungi</taxon>
        <taxon>Dikarya</taxon>
        <taxon>Ascomycota</taxon>
        <taxon>Pezizomycotina</taxon>
        <taxon>Dothideomycetes</taxon>
        <taxon>Pleosporomycetidae</taxon>
        <taxon>Pleosporales</taxon>
        <taxon>Massarineae</taxon>
        <taxon>Periconiaceae</taxon>
        <taxon>Periconia</taxon>
    </lineage>
</organism>
<dbReference type="Proteomes" id="UP000244855">
    <property type="component" value="Unassembled WGS sequence"/>
</dbReference>
<dbReference type="OrthoDB" id="5086500at2759"/>
<proteinExistence type="predicted"/>
<reference evidence="1 2" key="1">
    <citation type="journal article" date="2018" name="Sci. Rep.">
        <title>Comparative genomics provides insights into the lifestyle and reveals functional heterogeneity of dark septate endophytic fungi.</title>
        <authorList>
            <person name="Knapp D.G."/>
            <person name="Nemeth J.B."/>
            <person name="Barry K."/>
            <person name="Hainaut M."/>
            <person name="Henrissat B."/>
            <person name="Johnson J."/>
            <person name="Kuo A."/>
            <person name="Lim J.H.P."/>
            <person name="Lipzen A."/>
            <person name="Nolan M."/>
            <person name="Ohm R.A."/>
            <person name="Tamas L."/>
            <person name="Grigoriev I.V."/>
            <person name="Spatafora J.W."/>
            <person name="Nagy L.G."/>
            <person name="Kovacs G.M."/>
        </authorList>
    </citation>
    <scope>NUCLEOTIDE SEQUENCE [LARGE SCALE GENOMIC DNA]</scope>
    <source>
        <strain evidence="1 2">DSE2036</strain>
    </source>
</reference>
<name>A0A2V1DHE5_9PLEO</name>
<protein>
    <recommendedName>
        <fullName evidence="3">NACHT-NTPase and P-loop NTPases N-terminal domain-containing protein</fullName>
    </recommendedName>
</protein>
<accession>A0A2V1DHE5</accession>
<evidence type="ECO:0000313" key="2">
    <source>
        <dbReference type="Proteomes" id="UP000244855"/>
    </source>
</evidence>
<dbReference type="STRING" id="97972.A0A2V1DHE5"/>
<keyword evidence="2" id="KW-1185">Reference proteome</keyword>
<sequence>MSGLEAFSVACNVMQAIHFTGTAIPICKDIYEGCSPAPGVESRCSELRSIALDLENDRKKASPNGPENEKQLARIVDSMLAGTLELEKELSKLRNTGSPSIVAAVKNTRLYYFRPKSKIEKIEDKIRNDEKLMESRILVRMSKDQDALQAMLSAEARNMPSELKSFVQHLKDGNTRLEQLIENKTGEINSVVQKEGETMRQTVVAESKATRSHL</sequence>
<evidence type="ECO:0008006" key="3">
    <source>
        <dbReference type="Google" id="ProtNLM"/>
    </source>
</evidence>
<evidence type="ECO:0000313" key="1">
    <source>
        <dbReference type="EMBL" id="PVH97033.1"/>
    </source>
</evidence>
<gene>
    <name evidence="1" type="ORF">DM02DRAFT_686045</name>
</gene>